<dbReference type="GO" id="GO:0016646">
    <property type="term" value="F:oxidoreductase activity, acting on the CH-NH group of donors, NAD or NADP as acceptor"/>
    <property type="evidence" value="ECO:0007669"/>
    <property type="project" value="UniProtKB-ARBA"/>
</dbReference>
<comment type="similarity">
    <text evidence="2 7">Belongs to the rubredoxin family.</text>
</comment>
<dbReference type="InterPro" id="IPR050526">
    <property type="entry name" value="Rubredoxin_ET"/>
</dbReference>
<proteinExistence type="inferred from homology"/>
<evidence type="ECO:0000256" key="5">
    <source>
        <dbReference type="ARBA" id="ARBA00022982"/>
    </source>
</evidence>
<comment type="caution">
    <text evidence="9">The sequence shown here is derived from an EMBL/GenBank/DDBJ whole genome shotgun (WGS) entry which is preliminary data.</text>
</comment>
<organism evidence="9 10">
    <name type="scientific">Candidatus Omnitrophus magneticus</name>
    <dbReference type="NCBI Taxonomy" id="1609969"/>
    <lineage>
        <taxon>Bacteria</taxon>
        <taxon>Pseudomonadati</taxon>
        <taxon>Candidatus Omnitrophota</taxon>
        <taxon>Candidatus Omnitrophus</taxon>
    </lineage>
</organism>
<evidence type="ECO:0000259" key="8">
    <source>
        <dbReference type="PROSITE" id="PS50903"/>
    </source>
</evidence>
<dbReference type="PATRIC" id="fig|1609969.3.peg.755"/>
<dbReference type="PANTHER" id="PTHR47627:SF1">
    <property type="entry name" value="RUBREDOXIN-1-RELATED"/>
    <property type="match status" value="1"/>
</dbReference>
<accession>A0A0F0CTR4</accession>
<dbReference type="Pfam" id="PF00301">
    <property type="entry name" value="Rubredoxin"/>
    <property type="match status" value="1"/>
</dbReference>
<gene>
    <name evidence="9" type="ORF">OMAG_000694</name>
</gene>
<dbReference type="Gene3D" id="2.30.110.10">
    <property type="entry name" value="Electron Transport, Fmn-binding Protein, Chain A"/>
    <property type="match status" value="1"/>
</dbReference>
<evidence type="ECO:0000256" key="2">
    <source>
        <dbReference type="ARBA" id="ARBA00005337"/>
    </source>
</evidence>
<dbReference type="FunFam" id="2.20.28.10:FF:000001">
    <property type="entry name" value="Rubredoxin"/>
    <property type="match status" value="1"/>
</dbReference>
<evidence type="ECO:0000256" key="3">
    <source>
        <dbReference type="ARBA" id="ARBA00022448"/>
    </source>
</evidence>
<dbReference type="Proteomes" id="UP000033428">
    <property type="component" value="Unassembled WGS sequence"/>
</dbReference>
<dbReference type="GO" id="GO:0010181">
    <property type="term" value="F:FMN binding"/>
    <property type="evidence" value="ECO:0007669"/>
    <property type="project" value="InterPro"/>
</dbReference>
<dbReference type="InterPro" id="IPR002563">
    <property type="entry name" value="Flavin_Rdtase-like_dom"/>
</dbReference>
<dbReference type="Pfam" id="PF01613">
    <property type="entry name" value="Flavin_Reduct"/>
    <property type="match status" value="1"/>
</dbReference>
<protein>
    <recommendedName>
        <fullName evidence="7">Rubredoxin</fullName>
    </recommendedName>
</protein>
<dbReference type="InterPro" id="IPR024934">
    <property type="entry name" value="Rubredoxin-like_dom"/>
</dbReference>
<dbReference type="PROSITE" id="PS00202">
    <property type="entry name" value="RUBREDOXIN"/>
    <property type="match status" value="1"/>
</dbReference>
<dbReference type="SUPFAM" id="SSF50475">
    <property type="entry name" value="FMN-binding split barrel"/>
    <property type="match status" value="1"/>
</dbReference>
<reference evidence="9 10" key="1">
    <citation type="submission" date="2015-02" db="EMBL/GenBank/DDBJ databases">
        <title>Single-cell genomics of uncultivated deep-branching MTB reveals a conserved set of magnetosome genes.</title>
        <authorList>
            <person name="Kolinko S."/>
            <person name="Richter M."/>
            <person name="Glockner F.O."/>
            <person name="Brachmann A."/>
            <person name="Schuler D."/>
        </authorList>
    </citation>
    <scope>NUCLEOTIDE SEQUENCE [LARGE SCALE GENOMIC DNA]</scope>
    <source>
        <strain evidence="9">SKK-01</strain>
    </source>
</reference>
<keyword evidence="4 7" id="KW-0479">Metal-binding</keyword>
<sequence length="200" mass="22370">MQISNSPVTIALSLNKKTLTHEYILASKIFSISVIEKDAPLRFIGKFGFQSGRNIDKFKETKYEVLNSKCPAVVDSSLAYLGLELLDKLDAGDYTLFLGKLVESKLLKDGEVMTYNYYHDEKCGMTSSFAPTFMRDIAMSKTCSAKNTKYRCTVCNYIYNPDLGDIDGGIGPGTAFENIPDTWRCPICGVDKTKFVKMEQ</sequence>
<dbReference type="GO" id="GO:0009055">
    <property type="term" value="F:electron transfer activity"/>
    <property type="evidence" value="ECO:0007669"/>
    <property type="project" value="TreeGrafter"/>
</dbReference>
<keyword evidence="5 7" id="KW-0249">Electron transport</keyword>
<evidence type="ECO:0000313" key="9">
    <source>
        <dbReference type="EMBL" id="KJJ85424.1"/>
    </source>
</evidence>
<dbReference type="PRINTS" id="PR00163">
    <property type="entry name" value="RUBREDOXIN"/>
</dbReference>
<dbReference type="Gene3D" id="2.20.28.10">
    <property type="match status" value="1"/>
</dbReference>
<evidence type="ECO:0000256" key="7">
    <source>
        <dbReference type="RuleBase" id="RU003820"/>
    </source>
</evidence>
<evidence type="ECO:0000256" key="4">
    <source>
        <dbReference type="ARBA" id="ARBA00022723"/>
    </source>
</evidence>
<keyword evidence="3" id="KW-0813">Transport</keyword>
<dbReference type="InterPro" id="IPR024935">
    <property type="entry name" value="Rubredoxin_dom"/>
</dbReference>
<dbReference type="AlphaFoldDB" id="A0A0F0CTR4"/>
<keyword evidence="6 7" id="KW-0408">Iron</keyword>
<dbReference type="PANTHER" id="PTHR47627">
    <property type="entry name" value="RUBREDOXIN"/>
    <property type="match status" value="1"/>
</dbReference>
<evidence type="ECO:0000313" key="10">
    <source>
        <dbReference type="Proteomes" id="UP000033428"/>
    </source>
</evidence>
<name>A0A0F0CTR4_9BACT</name>
<dbReference type="PROSITE" id="PS50903">
    <property type="entry name" value="RUBREDOXIN_LIKE"/>
    <property type="match status" value="1"/>
</dbReference>
<dbReference type="InterPro" id="IPR012349">
    <property type="entry name" value="Split_barrel_FMN-bd"/>
</dbReference>
<keyword evidence="10" id="KW-1185">Reference proteome</keyword>
<dbReference type="CDD" id="cd00730">
    <property type="entry name" value="rubredoxin"/>
    <property type="match status" value="1"/>
</dbReference>
<evidence type="ECO:0000256" key="6">
    <source>
        <dbReference type="ARBA" id="ARBA00023004"/>
    </source>
</evidence>
<evidence type="ECO:0000256" key="1">
    <source>
        <dbReference type="ARBA" id="ARBA00001965"/>
    </source>
</evidence>
<feature type="domain" description="Rubredoxin-like" evidence="8">
    <location>
        <begin position="147"/>
        <end position="198"/>
    </location>
</feature>
<comment type="cofactor">
    <cofactor evidence="1 7">
        <name>Fe(3+)</name>
        <dbReference type="ChEBI" id="CHEBI:29034"/>
    </cofactor>
</comment>
<dbReference type="GO" id="GO:0043448">
    <property type="term" value="P:alkane catabolic process"/>
    <property type="evidence" value="ECO:0007669"/>
    <property type="project" value="TreeGrafter"/>
</dbReference>
<dbReference type="GO" id="GO:0005506">
    <property type="term" value="F:iron ion binding"/>
    <property type="evidence" value="ECO:0007669"/>
    <property type="project" value="UniProtKB-UniRule"/>
</dbReference>
<dbReference type="SUPFAM" id="SSF57802">
    <property type="entry name" value="Rubredoxin-like"/>
    <property type="match status" value="1"/>
</dbReference>
<dbReference type="InterPro" id="IPR018527">
    <property type="entry name" value="Rubredoxin_Fe_BS"/>
</dbReference>
<dbReference type="EMBL" id="JYNY01000161">
    <property type="protein sequence ID" value="KJJ85424.1"/>
    <property type="molecule type" value="Genomic_DNA"/>
</dbReference>